<accession>X7E7H3</accession>
<sequence length="88" mass="10098">MLYPILVEYYVWFSLLLLAVTWFARQSKPKNRTNLIYGYGMIAALGFVLAFDWVAGVIFGLIVLELGRLLRAWLNSKEAQLKSNAKDK</sequence>
<evidence type="ECO:0000313" key="3">
    <source>
        <dbReference type="Proteomes" id="UP000054058"/>
    </source>
</evidence>
<evidence type="ECO:0000256" key="1">
    <source>
        <dbReference type="SAM" id="Phobius"/>
    </source>
</evidence>
<gene>
    <name evidence="2" type="ORF">MUS1_12115</name>
</gene>
<dbReference type="PATRIC" id="fig|1122207.3.peg.1555"/>
<dbReference type="Proteomes" id="UP000054058">
    <property type="component" value="Unassembled WGS sequence"/>
</dbReference>
<dbReference type="AlphaFoldDB" id="X7E7H3"/>
<dbReference type="EMBL" id="JAMB01000005">
    <property type="protein sequence ID" value="ETX11113.1"/>
    <property type="molecule type" value="Genomic_DNA"/>
</dbReference>
<keyword evidence="3" id="KW-1185">Reference proteome</keyword>
<reference evidence="2 3" key="1">
    <citation type="submission" date="2014-01" db="EMBL/GenBank/DDBJ databases">
        <title>Marinomonas ushuaiensis DSM 15871 Genome Sequencing.</title>
        <authorList>
            <person name="Lai Q."/>
            <person name="Shao Z.S."/>
        </authorList>
    </citation>
    <scope>NUCLEOTIDE SEQUENCE [LARGE SCALE GENOMIC DNA]</scope>
    <source>
        <strain evidence="2 3">DSM 15871</strain>
    </source>
</reference>
<feature type="transmembrane region" description="Helical" evidence="1">
    <location>
        <begin position="36"/>
        <end position="64"/>
    </location>
</feature>
<dbReference type="OrthoDB" id="6106953at2"/>
<evidence type="ECO:0000313" key="2">
    <source>
        <dbReference type="EMBL" id="ETX11113.1"/>
    </source>
</evidence>
<protein>
    <submittedName>
        <fullName evidence="2">Uncharacterized protein</fullName>
    </submittedName>
</protein>
<keyword evidence="1" id="KW-1133">Transmembrane helix</keyword>
<dbReference type="STRING" id="1122207.MUS1_12115"/>
<feature type="transmembrane region" description="Helical" evidence="1">
    <location>
        <begin position="6"/>
        <end position="24"/>
    </location>
</feature>
<keyword evidence="1" id="KW-0812">Transmembrane</keyword>
<keyword evidence="1" id="KW-0472">Membrane</keyword>
<comment type="caution">
    <text evidence="2">The sequence shown here is derived from an EMBL/GenBank/DDBJ whole genome shotgun (WGS) entry which is preliminary data.</text>
</comment>
<dbReference type="RefSeq" id="WP_036160779.1">
    <property type="nucleotide sequence ID" value="NZ_JAMB01000005.1"/>
</dbReference>
<proteinExistence type="predicted"/>
<organism evidence="2 3">
    <name type="scientific">Marinomonas ushuaiensis DSM 15871</name>
    <dbReference type="NCBI Taxonomy" id="1122207"/>
    <lineage>
        <taxon>Bacteria</taxon>
        <taxon>Pseudomonadati</taxon>
        <taxon>Pseudomonadota</taxon>
        <taxon>Gammaproteobacteria</taxon>
        <taxon>Oceanospirillales</taxon>
        <taxon>Oceanospirillaceae</taxon>
        <taxon>Marinomonas</taxon>
    </lineage>
</organism>
<name>X7E7H3_9GAMM</name>